<evidence type="ECO:0000313" key="5">
    <source>
        <dbReference type="Proteomes" id="UP000606490"/>
    </source>
</evidence>
<dbReference type="Gene3D" id="3.40.50.450">
    <property type="match status" value="1"/>
</dbReference>
<protein>
    <submittedName>
        <fullName evidence="4">DNA-protecting protein DprA</fullName>
    </submittedName>
</protein>
<dbReference type="RefSeq" id="WP_202826553.1">
    <property type="nucleotide sequence ID" value="NZ_JAEUXJ010000006.1"/>
</dbReference>
<organism evidence="4 5">
    <name type="scientific">Belnapia mucosa</name>
    <dbReference type="NCBI Taxonomy" id="2804532"/>
    <lineage>
        <taxon>Bacteria</taxon>
        <taxon>Pseudomonadati</taxon>
        <taxon>Pseudomonadota</taxon>
        <taxon>Alphaproteobacteria</taxon>
        <taxon>Acetobacterales</taxon>
        <taxon>Roseomonadaceae</taxon>
        <taxon>Belnapia</taxon>
    </lineage>
</organism>
<evidence type="ECO:0000259" key="2">
    <source>
        <dbReference type="Pfam" id="PF02481"/>
    </source>
</evidence>
<comment type="similarity">
    <text evidence="1">Belongs to the DprA/Smf family.</text>
</comment>
<evidence type="ECO:0000259" key="3">
    <source>
        <dbReference type="Pfam" id="PF17782"/>
    </source>
</evidence>
<dbReference type="InterPro" id="IPR057666">
    <property type="entry name" value="DrpA_SLOG"/>
</dbReference>
<dbReference type="PANTHER" id="PTHR43022:SF1">
    <property type="entry name" value="PROTEIN SMF"/>
    <property type="match status" value="1"/>
</dbReference>
<dbReference type="Gene3D" id="1.10.10.10">
    <property type="entry name" value="Winged helix-like DNA-binding domain superfamily/Winged helix DNA-binding domain"/>
    <property type="match status" value="1"/>
</dbReference>
<evidence type="ECO:0000313" key="4">
    <source>
        <dbReference type="EMBL" id="MBL6456813.1"/>
    </source>
</evidence>
<dbReference type="InterPro" id="IPR003488">
    <property type="entry name" value="DprA"/>
</dbReference>
<sequence>MDAPPDALDRLRLARTEGVGTQTFRRLMLRFGSARAALATLPDVSRGKLRPPPPALAERETAALGRLGGRFLFLGLPGYPPLLEELHDAPPVLALLGDPAALAPRAVALVGARNASAAGRRIAEGLAEELAGAGLAIVSGLARGIDAAAHLGALRRGRTIAAVAGGLDQPYPPDHAGLQARIAAEGGAVLAEAPLGTAPLARHFPKRNRIVASLALGVVVIEAAPRSGSLITARMALEAGRELFAVPGSPIDPRARGSNDLIRQGAHLTESAADVLEHLPESPRPAPLFAPRLIAEAAAEPAPEPAEPKGEAGQVLELLGTAPIAVDEVVRRCHLSPSAVQAILLDLELAGRVETLPGNRVALTGQA</sequence>
<accession>A0ABS1V546</accession>
<name>A0ABS1V546_9PROT</name>
<dbReference type="Pfam" id="PF21102">
    <property type="entry name" value="DprA_N"/>
    <property type="match status" value="1"/>
</dbReference>
<dbReference type="InterPro" id="IPR036388">
    <property type="entry name" value="WH-like_DNA-bd_sf"/>
</dbReference>
<dbReference type="EMBL" id="JAEUXJ010000006">
    <property type="protein sequence ID" value="MBL6456813.1"/>
    <property type="molecule type" value="Genomic_DNA"/>
</dbReference>
<dbReference type="SUPFAM" id="SSF102405">
    <property type="entry name" value="MCP/YpsA-like"/>
    <property type="match status" value="1"/>
</dbReference>
<keyword evidence="5" id="KW-1185">Reference proteome</keyword>
<dbReference type="NCBIfam" id="TIGR00732">
    <property type="entry name" value="dprA"/>
    <property type="match status" value="1"/>
</dbReference>
<comment type="caution">
    <text evidence="4">The sequence shown here is derived from an EMBL/GenBank/DDBJ whole genome shotgun (WGS) entry which is preliminary data.</text>
</comment>
<feature type="domain" description="DprA winged helix" evidence="3">
    <location>
        <begin position="300"/>
        <end position="359"/>
    </location>
</feature>
<proteinExistence type="inferred from homology"/>
<evidence type="ECO:0000256" key="1">
    <source>
        <dbReference type="ARBA" id="ARBA00006525"/>
    </source>
</evidence>
<gene>
    <name evidence="4" type="primary">dprA</name>
    <name evidence="4" type="ORF">JMJ55_15860</name>
</gene>
<dbReference type="Proteomes" id="UP000606490">
    <property type="component" value="Unassembled WGS sequence"/>
</dbReference>
<dbReference type="Pfam" id="PF17782">
    <property type="entry name" value="WHD_DprA"/>
    <property type="match status" value="1"/>
</dbReference>
<dbReference type="Pfam" id="PF02481">
    <property type="entry name" value="DNA_processg_A"/>
    <property type="match status" value="1"/>
</dbReference>
<feature type="domain" description="Smf/DprA SLOG" evidence="2">
    <location>
        <begin position="72"/>
        <end position="279"/>
    </location>
</feature>
<reference evidence="4 5" key="1">
    <citation type="submission" date="2021-01" db="EMBL/GenBank/DDBJ databases">
        <title>Belnapia mucosa sp. nov. and Belnapia arida sp. nov., isolated from the Tabernas Desert (Almeria, Spain).</title>
        <authorList>
            <person name="Molina-Menor E."/>
            <person name="Vidal-Verdu A."/>
            <person name="Calonge A."/>
            <person name="Satari L."/>
            <person name="Pereto Magraner J."/>
            <person name="Porcar Miralles M."/>
        </authorList>
    </citation>
    <scope>NUCLEOTIDE SEQUENCE [LARGE SCALE GENOMIC DNA]</scope>
    <source>
        <strain evidence="4 5">T6</strain>
    </source>
</reference>
<dbReference type="InterPro" id="IPR041614">
    <property type="entry name" value="DprA_WH"/>
</dbReference>
<dbReference type="PANTHER" id="PTHR43022">
    <property type="entry name" value="PROTEIN SMF"/>
    <property type="match status" value="1"/>
</dbReference>